<name>A0A0K8MDM3_9PROT</name>
<proteinExistence type="predicted"/>
<dbReference type="Proteomes" id="UP000036771">
    <property type="component" value="Unassembled WGS sequence"/>
</dbReference>
<evidence type="ECO:0000313" key="2">
    <source>
        <dbReference type="Proteomes" id="UP000036771"/>
    </source>
</evidence>
<dbReference type="OrthoDB" id="272235at2"/>
<keyword evidence="2" id="KW-1185">Reference proteome</keyword>
<organism evidence="1 2">
    <name type="scientific">Caedimonas varicaedens</name>
    <dbReference type="NCBI Taxonomy" id="1629334"/>
    <lineage>
        <taxon>Bacteria</taxon>
        <taxon>Pseudomonadati</taxon>
        <taxon>Pseudomonadota</taxon>
        <taxon>Alphaproteobacteria</taxon>
        <taxon>Holosporales</taxon>
        <taxon>Caedimonadaceae</taxon>
        <taxon>Caedimonas</taxon>
    </lineage>
</organism>
<accession>A0A0K8MDM3</accession>
<comment type="caution">
    <text evidence="1">The sequence shown here is derived from an EMBL/GenBank/DDBJ whole genome shotgun (WGS) entry which is preliminary data.</text>
</comment>
<evidence type="ECO:0000313" key="1">
    <source>
        <dbReference type="EMBL" id="GAO98631.1"/>
    </source>
</evidence>
<dbReference type="InterPro" id="IPR009367">
    <property type="entry name" value="Elm1-like"/>
</dbReference>
<gene>
    <name evidence="1" type="ORF">Cva_01295</name>
</gene>
<dbReference type="AlphaFoldDB" id="A0A0K8MDM3"/>
<reference evidence="1 2" key="1">
    <citation type="submission" date="2015-03" db="EMBL/GenBank/DDBJ databases">
        <title>Caedibacter varicaedens, whole genome shotgun sequence.</title>
        <authorList>
            <person name="Suzuki H."/>
            <person name="Dapper A.L."/>
            <person name="Gibson A.K."/>
            <person name="Jackson C."/>
            <person name="Lee H."/>
            <person name="Pejaver V.R."/>
            <person name="Doak T."/>
            <person name="Lynch M."/>
        </authorList>
    </citation>
    <scope>NUCLEOTIDE SEQUENCE [LARGE SCALE GENOMIC DNA]</scope>
</reference>
<sequence>MTRKTCWVVCDDGKVGTEHQCVGLAENLGFNPEIKRLQSRGLWHYLPPSLWFNPLSGASTPSGFLTHPWPDLIIAAGRLSVAPTAYIRKITQGRTKVIQLQNPRINPALFDAVIAPWHDHLTGSNILQTEGALHRVTADRLASEANLVAPLIVHLPKPLITVLVGGSNRCYRMTPDKVRVMAQRLKNLAAHYGAGLAITVSRRTEPENRKILQEELKETQAVVWTGEGHNPYFGLLALADYIIVTGDSVSMISEACFTGKPVYTYFFPGGSRKFNAFHRHFQERKYTRPFEDSLESWSYPPLDEFGRITTQLRTLLSSE</sequence>
<dbReference type="PANTHER" id="PTHR33986">
    <property type="entry name" value="OS02G0535700 PROTEIN"/>
    <property type="match status" value="1"/>
</dbReference>
<dbReference type="Pfam" id="PF06258">
    <property type="entry name" value="Mito_fiss_Elm1"/>
    <property type="match status" value="1"/>
</dbReference>
<evidence type="ECO:0008006" key="3">
    <source>
        <dbReference type="Google" id="ProtNLM"/>
    </source>
</evidence>
<protein>
    <recommendedName>
        <fullName evidence="3">Nucleoside-diphosphate sugar epimerase</fullName>
    </recommendedName>
</protein>
<dbReference type="STRING" id="1629334.Cva_01295"/>
<dbReference type="EMBL" id="BBVC01000074">
    <property type="protein sequence ID" value="GAO98631.1"/>
    <property type="molecule type" value="Genomic_DNA"/>
</dbReference>
<dbReference type="SUPFAM" id="SSF53756">
    <property type="entry name" value="UDP-Glycosyltransferase/glycogen phosphorylase"/>
    <property type="match status" value="1"/>
</dbReference>
<dbReference type="PANTHER" id="PTHR33986:SF15">
    <property type="entry name" value="MITOCHONDRIAL FISSION PROTEIN ELM1"/>
    <property type="match status" value="1"/>
</dbReference>